<dbReference type="GO" id="GO:0016757">
    <property type="term" value="F:glycosyltransferase activity"/>
    <property type="evidence" value="ECO:0007669"/>
    <property type="project" value="InterPro"/>
</dbReference>
<evidence type="ECO:0000313" key="4">
    <source>
        <dbReference type="Proteomes" id="UP000233256"/>
    </source>
</evidence>
<accession>A0A2N1PPI9</accession>
<dbReference type="SUPFAM" id="SSF53756">
    <property type="entry name" value="UDP-Glycosyltransferase/glycogen phosphorylase"/>
    <property type="match status" value="1"/>
</dbReference>
<dbReference type="Gene3D" id="3.40.50.2000">
    <property type="entry name" value="Glycogen Phosphorylase B"/>
    <property type="match status" value="2"/>
</dbReference>
<dbReference type="Proteomes" id="UP000233256">
    <property type="component" value="Unassembled WGS sequence"/>
</dbReference>
<dbReference type="Pfam" id="PF00534">
    <property type="entry name" value="Glycos_transf_1"/>
    <property type="match status" value="1"/>
</dbReference>
<evidence type="ECO:0000313" key="3">
    <source>
        <dbReference type="EMBL" id="PKK90244.1"/>
    </source>
</evidence>
<dbReference type="InterPro" id="IPR001296">
    <property type="entry name" value="Glyco_trans_1"/>
</dbReference>
<evidence type="ECO:0008006" key="5">
    <source>
        <dbReference type="Google" id="ProtNLM"/>
    </source>
</evidence>
<dbReference type="Pfam" id="PF13439">
    <property type="entry name" value="Glyco_transf_4"/>
    <property type="match status" value="1"/>
</dbReference>
<dbReference type="PANTHER" id="PTHR45947">
    <property type="entry name" value="SULFOQUINOVOSYL TRANSFERASE SQD2"/>
    <property type="match status" value="1"/>
</dbReference>
<comment type="caution">
    <text evidence="3">The sequence shown here is derived from an EMBL/GenBank/DDBJ whole genome shotgun (WGS) entry which is preliminary data.</text>
</comment>
<feature type="domain" description="Glycosyltransferase subfamily 4-like N-terminal" evidence="2">
    <location>
        <begin position="14"/>
        <end position="187"/>
    </location>
</feature>
<evidence type="ECO:0000259" key="2">
    <source>
        <dbReference type="Pfam" id="PF13439"/>
    </source>
</evidence>
<name>A0A2N1PPI9_9BACT</name>
<dbReference type="EMBL" id="PGXC01000007">
    <property type="protein sequence ID" value="PKK90244.1"/>
    <property type="molecule type" value="Genomic_DNA"/>
</dbReference>
<dbReference type="PANTHER" id="PTHR45947:SF14">
    <property type="entry name" value="SLL1723 PROTEIN"/>
    <property type="match status" value="1"/>
</dbReference>
<dbReference type="InterPro" id="IPR028098">
    <property type="entry name" value="Glyco_trans_4-like_N"/>
</dbReference>
<protein>
    <recommendedName>
        <fullName evidence="5">Glycosyltransferase family 1 protein</fullName>
    </recommendedName>
</protein>
<proteinExistence type="predicted"/>
<feature type="domain" description="Glycosyl transferase family 1" evidence="1">
    <location>
        <begin position="197"/>
        <end position="361"/>
    </location>
</feature>
<dbReference type="InterPro" id="IPR050194">
    <property type="entry name" value="Glycosyltransferase_grp1"/>
</dbReference>
<sequence>MKVLQIAYSGDIAGGERVLLDISAGLLKQGHSVHAAIPAMGELSGALDEMGIPWTICHLHKTYDLRGSLEIASIIRRESIDLVHSHGMLVNLLARTAALLARATAQLNGEKKCIPLVNTTHIARRLWNSQGSLVEDLKSIYYCLYDKFTAPLASRIVAVSNAVALDLHRQGVKGDNVCVIRNGIDLQKYGQGRRSNDLRQKCNASDDDFLIGMVGRLAPQKSLDVFLQAAALAAPLNKRLKFAVAGDGPLAESLMALRDRLGLQNRFEFLGALSNVDEFLASINLFTLTSSWEGLPLVVLEAMAAGRAVAATSADGTCEAVADGETGLLVKRGDAASMARTYLNLADDPKMVRAMEKAGKSRVEVNFSLQRVINDYISLYHELMPPSSDLTRTANPISAVGVAGSDLKSEIHEP</sequence>
<organism evidence="3 4">
    <name type="scientific">Candidatus Wallbacteria bacterium HGW-Wallbacteria-1</name>
    <dbReference type="NCBI Taxonomy" id="2013854"/>
    <lineage>
        <taxon>Bacteria</taxon>
        <taxon>Candidatus Walliibacteriota</taxon>
    </lineage>
</organism>
<evidence type="ECO:0000259" key="1">
    <source>
        <dbReference type="Pfam" id="PF00534"/>
    </source>
</evidence>
<gene>
    <name evidence="3" type="ORF">CVV64_10990</name>
</gene>
<dbReference type="AlphaFoldDB" id="A0A2N1PPI9"/>
<reference evidence="3 4" key="1">
    <citation type="journal article" date="2017" name="ISME J.">
        <title>Potential for microbial H2 and metal transformations associated with novel bacteria and archaea in deep terrestrial subsurface sediments.</title>
        <authorList>
            <person name="Hernsdorf A.W."/>
            <person name="Amano Y."/>
            <person name="Miyakawa K."/>
            <person name="Ise K."/>
            <person name="Suzuki Y."/>
            <person name="Anantharaman K."/>
            <person name="Probst A."/>
            <person name="Burstein D."/>
            <person name="Thomas B.C."/>
            <person name="Banfield J.F."/>
        </authorList>
    </citation>
    <scope>NUCLEOTIDE SEQUENCE [LARGE SCALE GENOMIC DNA]</scope>
    <source>
        <strain evidence="3">HGW-Wallbacteria-1</strain>
    </source>
</reference>